<evidence type="ECO:0000259" key="10">
    <source>
        <dbReference type="Pfam" id="PF25467"/>
    </source>
</evidence>
<accession>A0A914V6A7</accession>
<evidence type="ECO:0000256" key="1">
    <source>
        <dbReference type="ARBA" id="ARBA00004604"/>
    </source>
</evidence>
<comment type="similarity">
    <text evidence="2">Belongs to the Clp1 family. NOL9/GRC3 subfamily.</text>
</comment>
<comment type="subcellular location">
    <subcellularLocation>
        <location evidence="1">Nucleus</location>
        <location evidence="1">Nucleolus</location>
    </subcellularLocation>
</comment>
<evidence type="ECO:0000256" key="4">
    <source>
        <dbReference type="ARBA" id="ARBA00022679"/>
    </source>
</evidence>
<dbReference type="Pfam" id="PF16575">
    <property type="entry name" value="CLP1_P"/>
    <property type="match status" value="1"/>
</dbReference>
<evidence type="ECO:0000256" key="2">
    <source>
        <dbReference type="ARBA" id="ARBA00011003"/>
    </source>
</evidence>
<feature type="domain" description="NOL9 C-terminal" evidence="10">
    <location>
        <begin position="498"/>
        <end position="603"/>
    </location>
</feature>
<evidence type="ECO:0000256" key="5">
    <source>
        <dbReference type="ARBA" id="ARBA00022741"/>
    </source>
</evidence>
<protein>
    <submittedName>
        <fullName evidence="12">Polyribonucleotide 5'-hydroxyl-kinase Clp1 P-loop domain-containing protein</fullName>
    </submittedName>
</protein>
<dbReference type="Pfam" id="PF25467">
    <property type="entry name" value="NOL9_C"/>
    <property type="match status" value="1"/>
</dbReference>
<evidence type="ECO:0000256" key="6">
    <source>
        <dbReference type="ARBA" id="ARBA00022777"/>
    </source>
</evidence>
<evidence type="ECO:0000313" key="11">
    <source>
        <dbReference type="Proteomes" id="UP000887566"/>
    </source>
</evidence>
<dbReference type="Proteomes" id="UP000887566">
    <property type="component" value="Unplaced"/>
</dbReference>
<dbReference type="WBParaSite" id="PSAMB.scaffold1595size29561.g13970.t1">
    <property type="protein sequence ID" value="PSAMB.scaffold1595size29561.g13970.t1"/>
    <property type="gene ID" value="PSAMB.scaffold1595size29561.g13970"/>
</dbReference>
<keyword evidence="11" id="KW-1185">Reference proteome</keyword>
<keyword evidence="3" id="KW-0698">rRNA processing</keyword>
<dbReference type="SUPFAM" id="SSF52540">
    <property type="entry name" value="P-loop containing nucleoside triphosphate hydrolases"/>
    <property type="match status" value="1"/>
</dbReference>
<keyword evidence="7" id="KW-0067">ATP-binding</keyword>
<dbReference type="AlphaFoldDB" id="A0A914V6A7"/>
<dbReference type="InterPro" id="IPR027417">
    <property type="entry name" value="P-loop_NTPase"/>
</dbReference>
<dbReference type="GO" id="GO:0051731">
    <property type="term" value="F:polynucleotide 5'-hydroxyl-kinase activity"/>
    <property type="evidence" value="ECO:0007669"/>
    <property type="project" value="InterPro"/>
</dbReference>
<evidence type="ECO:0000259" key="9">
    <source>
        <dbReference type="Pfam" id="PF16575"/>
    </source>
</evidence>
<sequence>MNDVDGCEIIEPTMATTNGNFHRSKNKNQRKLPLLISQAERKKKKLKRTSAKMSNKKAKLGRNSFDDSLADEQMETAEDVSILEEESLIVDTTAISAVLHGKERFAIFPCTLMSDAHIVLFPSKSKLQIFGSFEVQALFGDVSIDGYLCKAGQTDDTRWIPVVAPWKTSPPVVIKCPLSHAKAPKLSRLQWRLKQVTDQVDEVLAAYSSGFSVVLLRSYSPPACSLIKEMYGVVFYKPLPGKTPNYLHLNKTCCIPRGALRDKYDGELRDVIDDVFSAIAAKKDSLLHSVTAILGAKGAGKSTLVRLLSNLLIREDSPPVYLLDTDVGQSETTPPGCLSLIKLDKPLLGLAANNQQATFAETYFFGDVTPATLRQRYLSAVRRLVDSFRKNAPPGSPLIVNTHGWLSGLGIPLMHEILAISEPNFIFHLRTRGPEVDEFDREIIPSSCEMLWEAEKPSPPQHLPGPLASAAQLRDMQMAAYLASMLTVDSAKVAAIVDLPPFAVRWSSVGVWLPADSLCPDEQVMNVLNASVVALCRVDEGKLAKRFMDDDSLPWRLDSAEESPLRCVGFGLIRAIDMEQKLFFVLTPVDRAVLSTVNVFARGVGIDLPSAFLFAQSSPTPAPYVVRPQNIKAPAEFHGFHKELRPMGGYKRSRRPK</sequence>
<keyword evidence="4" id="KW-0808">Transferase</keyword>
<keyword evidence="5" id="KW-0547">Nucleotide-binding</keyword>
<evidence type="ECO:0000256" key="8">
    <source>
        <dbReference type="ARBA" id="ARBA00023242"/>
    </source>
</evidence>
<keyword evidence="6" id="KW-0418">Kinase</keyword>
<dbReference type="Gene3D" id="3.40.50.300">
    <property type="entry name" value="P-loop containing nucleotide triphosphate hydrolases"/>
    <property type="match status" value="1"/>
</dbReference>
<dbReference type="InterPro" id="IPR057570">
    <property type="entry name" value="NOL9_C"/>
</dbReference>
<dbReference type="PANTHER" id="PTHR12755:SF3">
    <property type="entry name" value="POLYNUCLEOTIDE 5'-HYDROXYL-KINASE NOL9"/>
    <property type="match status" value="1"/>
</dbReference>
<dbReference type="GO" id="GO:0005730">
    <property type="term" value="C:nucleolus"/>
    <property type="evidence" value="ECO:0007669"/>
    <property type="project" value="UniProtKB-SubCell"/>
</dbReference>
<proteinExistence type="inferred from homology"/>
<feature type="domain" description="Clp1 P-loop" evidence="9">
    <location>
        <begin position="295"/>
        <end position="482"/>
    </location>
</feature>
<dbReference type="InterPro" id="IPR032319">
    <property type="entry name" value="CLP1_P"/>
</dbReference>
<evidence type="ECO:0000256" key="3">
    <source>
        <dbReference type="ARBA" id="ARBA00022552"/>
    </source>
</evidence>
<name>A0A914V6A7_9BILA</name>
<evidence type="ECO:0000313" key="12">
    <source>
        <dbReference type="WBParaSite" id="PSAMB.scaffold1595size29561.g13970.t1"/>
    </source>
</evidence>
<dbReference type="PANTHER" id="PTHR12755">
    <property type="entry name" value="CLEAVAGE/POLYADENYLATION FACTOR IA SUBUNIT CLP1P"/>
    <property type="match status" value="1"/>
</dbReference>
<keyword evidence="8" id="KW-0539">Nucleus</keyword>
<dbReference type="GO" id="GO:0000448">
    <property type="term" value="P:cleavage in ITS2 between 5.8S rRNA and LSU-rRNA of tricistronic rRNA transcript (SSU-rRNA, 5.8S rRNA, LSU-rRNA)"/>
    <property type="evidence" value="ECO:0007669"/>
    <property type="project" value="TreeGrafter"/>
</dbReference>
<organism evidence="11 12">
    <name type="scientific">Plectus sambesii</name>
    <dbReference type="NCBI Taxonomy" id="2011161"/>
    <lineage>
        <taxon>Eukaryota</taxon>
        <taxon>Metazoa</taxon>
        <taxon>Ecdysozoa</taxon>
        <taxon>Nematoda</taxon>
        <taxon>Chromadorea</taxon>
        <taxon>Plectida</taxon>
        <taxon>Plectina</taxon>
        <taxon>Plectoidea</taxon>
        <taxon>Plectidae</taxon>
        <taxon>Plectus</taxon>
    </lineage>
</organism>
<reference evidence="12" key="1">
    <citation type="submission" date="2022-11" db="UniProtKB">
        <authorList>
            <consortium name="WormBaseParasite"/>
        </authorList>
    </citation>
    <scope>IDENTIFICATION</scope>
</reference>
<dbReference type="GO" id="GO:0005524">
    <property type="term" value="F:ATP binding"/>
    <property type="evidence" value="ECO:0007669"/>
    <property type="project" value="UniProtKB-KW"/>
</dbReference>
<evidence type="ECO:0000256" key="7">
    <source>
        <dbReference type="ARBA" id="ARBA00022840"/>
    </source>
</evidence>
<dbReference type="InterPro" id="IPR045116">
    <property type="entry name" value="Clp1/Grc3"/>
</dbReference>